<evidence type="ECO:0000313" key="2">
    <source>
        <dbReference type="EMBL" id="QDS89669.1"/>
    </source>
</evidence>
<gene>
    <name evidence="2" type="ORF">EC9_38690</name>
</gene>
<dbReference type="KEGG" id="ruv:EC9_38690"/>
<dbReference type="Proteomes" id="UP000319557">
    <property type="component" value="Chromosome"/>
</dbReference>
<keyword evidence="3" id="KW-1185">Reference proteome</keyword>
<feature type="compositionally biased region" description="Polar residues" evidence="1">
    <location>
        <begin position="59"/>
        <end position="69"/>
    </location>
</feature>
<feature type="region of interest" description="Disordered" evidence="1">
    <location>
        <begin position="149"/>
        <end position="220"/>
    </location>
</feature>
<feature type="compositionally biased region" description="Basic residues" evidence="1">
    <location>
        <begin position="29"/>
        <end position="40"/>
    </location>
</feature>
<accession>A0A517M463</accession>
<dbReference type="AlphaFoldDB" id="A0A517M463"/>
<feature type="region of interest" description="Disordered" evidence="1">
    <location>
        <begin position="1"/>
        <end position="122"/>
    </location>
</feature>
<proteinExistence type="predicted"/>
<organism evidence="2 3">
    <name type="scientific">Rosistilla ulvae</name>
    <dbReference type="NCBI Taxonomy" id="1930277"/>
    <lineage>
        <taxon>Bacteria</taxon>
        <taxon>Pseudomonadati</taxon>
        <taxon>Planctomycetota</taxon>
        <taxon>Planctomycetia</taxon>
        <taxon>Pirellulales</taxon>
        <taxon>Pirellulaceae</taxon>
        <taxon>Rosistilla</taxon>
    </lineage>
</organism>
<sequence>MPQQQSQRTDHSPRPNRAAPMSAQGNALGKRRQTNTHKFPRPNGPAPRQPRATPWENAAKQTPTNSQDPTGRPHASPGQRPGKTRPNKRSQPQRGGPNSIAQRHTNDAIDPPRWGSAVNGRVQKPGALHWADIALPTSGRQTDRFSRTTHTFHHRTRHETKHTPIPRTQTTFPLNPKHSVRRSPAHGGDITRETPPRTSSFDGVPVGSRYTASHRRCSIR</sequence>
<protein>
    <submittedName>
        <fullName evidence="2">Uncharacterized protein</fullName>
    </submittedName>
</protein>
<feature type="compositionally biased region" description="Basic residues" evidence="1">
    <location>
        <begin position="150"/>
        <end position="160"/>
    </location>
</feature>
<evidence type="ECO:0000256" key="1">
    <source>
        <dbReference type="SAM" id="MobiDB-lite"/>
    </source>
</evidence>
<evidence type="ECO:0000313" key="3">
    <source>
        <dbReference type="Proteomes" id="UP000319557"/>
    </source>
</evidence>
<dbReference type="EMBL" id="CP036261">
    <property type="protein sequence ID" value="QDS89669.1"/>
    <property type="molecule type" value="Genomic_DNA"/>
</dbReference>
<name>A0A517M463_9BACT</name>
<reference evidence="2 3" key="1">
    <citation type="submission" date="2019-02" db="EMBL/GenBank/DDBJ databases">
        <title>Deep-cultivation of Planctomycetes and their phenomic and genomic characterization uncovers novel biology.</title>
        <authorList>
            <person name="Wiegand S."/>
            <person name="Jogler M."/>
            <person name="Boedeker C."/>
            <person name="Pinto D."/>
            <person name="Vollmers J."/>
            <person name="Rivas-Marin E."/>
            <person name="Kohn T."/>
            <person name="Peeters S.H."/>
            <person name="Heuer A."/>
            <person name="Rast P."/>
            <person name="Oberbeckmann S."/>
            <person name="Bunk B."/>
            <person name="Jeske O."/>
            <person name="Meyerdierks A."/>
            <person name="Storesund J.E."/>
            <person name="Kallscheuer N."/>
            <person name="Luecker S."/>
            <person name="Lage O.M."/>
            <person name="Pohl T."/>
            <person name="Merkel B.J."/>
            <person name="Hornburger P."/>
            <person name="Mueller R.-W."/>
            <person name="Bruemmer F."/>
            <person name="Labrenz M."/>
            <person name="Spormann A.M."/>
            <person name="Op den Camp H."/>
            <person name="Overmann J."/>
            <person name="Amann R."/>
            <person name="Jetten M.S.M."/>
            <person name="Mascher T."/>
            <person name="Medema M.H."/>
            <person name="Devos D.P."/>
            <person name="Kaster A.-K."/>
            <person name="Ovreas L."/>
            <person name="Rohde M."/>
            <person name="Galperin M.Y."/>
            <person name="Jogler C."/>
        </authorList>
    </citation>
    <scope>NUCLEOTIDE SEQUENCE [LARGE SCALE GENOMIC DNA]</scope>
    <source>
        <strain evidence="2 3">EC9</strain>
    </source>
</reference>